<name>A0A0B1R9M0_9GAMM</name>
<gene>
    <name evidence="2" type="ORF">QU24_02315</name>
</gene>
<evidence type="ECO:0000256" key="1">
    <source>
        <dbReference type="SAM" id="Phobius"/>
    </source>
</evidence>
<keyword evidence="1" id="KW-0812">Transmembrane</keyword>
<comment type="caution">
    <text evidence="2">The sequence shown here is derived from an EMBL/GenBank/DDBJ whole genome shotgun (WGS) entry which is preliminary data.</text>
</comment>
<protein>
    <submittedName>
        <fullName evidence="2">Uncharacterized protein</fullName>
    </submittedName>
</protein>
<evidence type="ECO:0000313" key="2">
    <source>
        <dbReference type="EMBL" id="KHJ69708.1"/>
    </source>
</evidence>
<proteinExistence type="predicted"/>
<evidence type="ECO:0000313" key="3">
    <source>
        <dbReference type="Proteomes" id="UP000030853"/>
    </source>
</evidence>
<organism evidence="2 3">
    <name type="scientific">Pantoea rodasii</name>
    <dbReference type="NCBI Taxonomy" id="1076549"/>
    <lineage>
        <taxon>Bacteria</taxon>
        <taxon>Pseudomonadati</taxon>
        <taxon>Pseudomonadota</taxon>
        <taxon>Gammaproteobacteria</taxon>
        <taxon>Enterobacterales</taxon>
        <taxon>Erwiniaceae</taxon>
        <taxon>Pantoea</taxon>
    </lineage>
</organism>
<dbReference type="AlphaFoldDB" id="A0A0B1R9M0"/>
<reference evidence="2 3" key="1">
    <citation type="submission" date="2014-11" db="EMBL/GenBank/DDBJ databases">
        <title>Genome sequencing of Pantoea rodasii ND03.</title>
        <authorList>
            <person name="Muhamad Yunos N.Y."/>
            <person name="Chan K.-G."/>
        </authorList>
    </citation>
    <scope>NUCLEOTIDE SEQUENCE [LARGE SCALE GENOMIC DNA]</scope>
    <source>
        <strain evidence="2 3">ND03</strain>
    </source>
</reference>
<accession>A0A0B1R9M0</accession>
<keyword evidence="1" id="KW-1133">Transmembrane helix</keyword>
<sequence>MPTYCFFKKGNHVNALERNDIKGAACLREWGYSKQSEEIYAPDTHYALARFNDICNKQQAREHAISTEAAFEALLMGLITVVGWFFL</sequence>
<feature type="transmembrane region" description="Helical" evidence="1">
    <location>
        <begin position="69"/>
        <end position="86"/>
    </location>
</feature>
<keyword evidence="1" id="KW-0472">Membrane</keyword>
<dbReference type="Proteomes" id="UP000030853">
    <property type="component" value="Unassembled WGS sequence"/>
</dbReference>
<dbReference type="EMBL" id="JTJJ01000011">
    <property type="protein sequence ID" value="KHJ69708.1"/>
    <property type="molecule type" value="Genomic_DNA"/>
</dbReference>